<feature type="transmembrane region" description="Helical" evidence="6">
    <location>
        <begin position="226"/>
        <end position="251"/>
    </location>
</feature>
<feature type="transmembrane region" description="Helical" evidence="6">
    <location>
        <begin position="36"/>
        <end position="58"/>
    </location>
</feature>
<protein>
    <submittedName>
        <fullName evidence="7">O-antigen translocase</fullName>
    </submittedName>
</protein>
<dbReference type="InterPro" id="IPR050833">
    <property type="entry name" value="Poly_Biosynth_Transport"/>
</dbReference>
<feature type="transmembrane region" description="Helical" evidence="6">
    <location>
        <begin position="185"/>
        <end position="205"/>
    </location>
</feature>
<evidence type="ECO:0000256" key="2">
    <source>
        <dbReference type="ARBA" id="ARBA00022475"/>
    </source>
</evidence>
<dbReference type="GO" id="GO:0009246">
    <property type="term" value="P:enterobacterial common antigen biosynthetic process"/>
    <property type="evidence" value="ECO:0007669"/>
    <property type="project" value="InterPro"/>
</dbReference>
<evidence type="ECO:0000313" key="7">
    <source>
        <dbReference type="EMBL" id="RFN58556.1"/>
    </source>
</evidence>
<comment type="caution">
    <text evidence="7">The sequence shown here is derived from an EMBL/GenBank/DDBJ whole genome shotgun (WGS) entry which is preliminary data.</text>
</comment>
<sequence>MQPYKNSFRHVMKATSLFGGVQVFNILISIVRSKFIALFIGPTGMGIASLFNTTLNVVDAVTNLGLNRSAVKDISYAKENYKANKVARTIHVLKRLVWFTAVIGAVLMMIMSPWLSEIAFESKEYTVSFIWLSLALLFKQFTHSNLAILQGLQKLVNLAKANLVGNTVGLIITVPLYYFFRIEAIIPAIIIASLISFVITLYYTNKTKVEKVSLTNKEAFSEGKEMIHLGVTLSVSSVITLIAAYVIQIYISNEGGVDSVGYYNAGMMILNTYVGLVFNAMSTDYFPRLSAVSNAIEKIRNIVFEQAYVAVLIIVPIIVIFVAFAPFFITLLYSQEFTPTVQFVSWGILGMLFKAVSFSLGYIIIAKGDSKIFIKTAIGFNSILVVMNIIGYTYWGLEGLGISYFIYFIIHFIVIWLITYYRYNFTFRKEFYYIFGISIVLCTLSFLLSFVEDDVLKYISLSVMILISSIFSVYNIDEKIAIRDLIQNFFRRKK</sequence>
<feature type="transmembrane region" description="Helical" evidence="6">
    <location>
        <begin position="431"/>
        <end position="451"/>
    </location>
</feature>
<keyword evidence="5 6" id="KW-0472">Membrane</keyword>
<dbReference type="Pfam" id="PF13440">
    <property type="entry name" value="Polysacc_synt_3"/>
    <property type="match status" value="1"/>
</dbReference>
<keyword evidence="4 6" id="KW-1133">Transmembrane helix</keyword>
<evidence type="ECO:0000256" key="3">
    <source>
        <dbReference type="ARBA" id="ARBA00022692"/>
    </source>
</evidence>
<dbReference type="Proteomes" id="UP000261082">
    <property type="component" value="Unassembled WGS sequence"/>
</dbReference>
<feature type="transmembrane region" description="Helical" evidence="6">
    <location>
        <begin position="128"/>
        <end position="149"/>
    </location>
</feature>
<feature type="transmembrane region" description="Helical" evidence="6">
    <location>
        <begin position="263"/>
        <end position="286"/>
    </location>
</feature>
<feature type="transmembrane region" description="Helical" evidence="6">
    <location>
        <begin position="307"/>
        <end position="331"/>
    </location>
</feature>
<keyword evidence="8" id="KW-1185">Reference proteome</keyword>
<proteinExistence type="predicted"/>
<evidence type="ECO:0000256" key="6">
    <source>
        <dbReference type="SAM" id="Phobius"/>
    </source>
</evidence>
<feature type="transmembrane region" description="Helical" evidence="6">
    <location>
        <begin position="343"/>
        <end position="365"/>
    </location>
</feature>
<feature type="transmembrane region" description="Helical" evidence="6">
    <location>
        <begin position="401"/>
        <end position="419"/>
    </location>
</feature>
<feature type="transmembrane region" description="Helical" evidence="6">
    <location>
        <begin position="12"/>
        <end position="30"/>
    </location>
</feature>
<dbReference type="AlphaFoldDB" id="A0A3E1Q8U8"/>
<organism evidence="7 8">
    <name type="scientific">Marixanthomonas ophiurae</name>
    <dbReference type="NCBI Taxonomy" id="387659"/>
    <lineage>
        <taxon>Bacteria</taxon>
        <taxon>Pseudomonadati</taxon>
        <taxon>Bacteroidota</taxon>
        <taxon>Flavobacteriia</taxon>
        <taxon>Flavobacteriales</taxon>
        <taxon>Flavobacteriaceae</taxon>
        <taxon>Marixanthomonas</taxon>
    </lineage>
</organism>
<accession>A0A3E1Q8U8</accession>
<dbReference type="GO" id="GO:0005886">
    <property type="term" value="C:plasma membrane"/>
    <property type="evidence" value="ECO:0007669"/>
    <property type="project" value="UniProtKB-SubCell"/>
</dbReference>
<comment type="subcellular location">
    <subcellularLocation>
        <location evidence="1">Cell membrane</location>
        <topology evidence="1">Multi-pass membrane protein</topology>
    </subcellularLocation>
</comment>
<gene>
    <name evidence="7" type="ORF">DZ858_00265</name>
</gene>
<evidence type="ECO:0000256" key="4">
    <source>
        <dbReference type="ARBA" id="ARBA00022989"/>
    </source>
</evidence>
<dbReference type="CDD" id="cd13125">
    <property type="entry name" value="MATE_like_10"/>
    <property type="match status" value="1"/>
</dbReference>
<feature type="transmembrane region" description="Helical" evidence="6">
    <location>
        <begin position="161"/>
        <end position="179"/>
    </location>
</feature>
<dbReference type="PANTHER" id="PTHR30250">
    <property type="entry name" value="PST FAMILY PREDICTED COLANIC ACID TRANSPORTER"/>
    <property type="match status" value="1"/>
</dbReference>
<name>A0A3E1Q8U8_9FLAO</name>
<reference evidence="7 8" key="1">
    <citation type="journal article" date="2007" name="Int. J. Syst. Evol. Microbiol.">
        <title>Marixanthomonas ophiurae gen. nov., sp. nov., a marine bacterium of the family Flavobacteriaceae isolated from a deep-sea brittle star.</title>
        <authorList>
            <person name="Romanenko L.A."/>
            <person name="Uchino M."/>
            <person name="Frolova G.M."/>
            <person name="Mikhailov V.V."/>
        </authorList>
    </citation>
    <scope>NUCLEOTIDE SEQUENCE [LARGE SCALE GENOMIC DNA]</scope>
    <source>
        <strain evidence="7 8">KMM 3046</strain>
    </source>
</reference>
<feature type="transmembrane region" description="Helical" evidence="6">
    <location>
        <begin position="96"/>
        <end position="116"/>
    </location>
</feature>
<feature type="transmembrane region" description="Helical" evidence="6">
    <location>
        <begin position="457"/>
        <end position="476"/>
    </location>
</feature>
<dbReference type="PANTHER" id="PTHR30250:SF11">
    <property type="entry name" value="O-ANTIGEN TRANSPORTER-RELATED"/>
    <property type="match status" value="1"/>
</dbReference>
<evidence type="ECO:0000256" key="1">
    <source>
        <dbReference type="ARBA" id="ARBA00004651"/>
    </source>
</evidence>
<evidence type="ECO:0000313" key="8">
    <source>
        <dbReference type="Proteomes" id="UP000261082"/>
    </source>
</evidence>
<keyword evidence="3 6" id="KW-0812">Transmembrane</keyword>
<keyword evidence="2" id="KW-1003">Cell membrane</keyword>
<feature type="transmembrane region" description="Helical" evidence="6">
    <location>
        <begin position="372"/>
        <end position="395"/>
    </location>
</feature>
<dbReference type="InterPro" id="IPR044550">
    <property type="entry name" value="WzxE"/>
</dbReference>
<dbReference type="EMBL" id="QVID01000001">
    <property type="protein sequence ID" value="RFN58556.1"/>
    <property type="molecule type" value="Genomic_DNA"/>
</dbReference>
<evidence type="ECO:0000256" key="5">
    <source>
        <dbReference type="ARBA" id="ARBA00023136"/>
    </source>
</evidence>